<organism evidence="2 3">
    <name type="scientific">Maribacter luteus</name>
    <dbReference type="NCBI Taxonomy" id="2594478"/>
    <lineage>
        <taxon>Bacteria</taxon>
        <taxon>Pseudomonadati</taxon>
        <taxon>Bacteroidota</taxon>
        <taxon>Flavobacteriia</taxon>
        <taxon>Flavobacteriales</taxon>
        <taxon>Flavobacteriaceae</taxon>
        <taxon>Maribacter</taxon>
    </lineage>
</organism>
<name>A0A6I2MR79_9FLAO</name>
<keyword evidence="1" id="KW-0812">Transmembrane</keyword>
<evidence type="ECO:0000313" key="3">
    <source>
        <dbReference type="Proteomes" id="UP000443153"/>
    </source>
</evidence>
<dbReference type="Pfam" id="PF21900">
    <property type="entry name" value="DUF6920"/>
    <property type="match status" value="1"/>
</dbReference>
<dbReference type="EMBL" id="WKJH01000008">
    <property type="protein sequence ID" value="MRX64694.1"/>
    <property type="molecule type" value="Genomic_DNA"/>
</dbReference>
<dbReference type="AlphaFoldDB" id="A0A6I2MR79"/>
<keyword evidence="1" id="KW-1133">Transmembrane helix</keyword>
<protein>
    <submittedName>
        <fullName evidence="2">Uncharacterized protein</fullName>
    </submittedName>
</protein>
<dbReference type="Proteomes" id="UP000443153">
    <property type="component" value="Unassembled WGS sequence"/>
</dbReference>
<dbReference type="OrthoDB" id="9786534at2"/>
<keyword evidence="3" id="KW-1185">Reference proteome</keyword>
<evidence type="ECO:0000313" key="2">
    <source>
        <dbReference type="EMBL" id="MRX64694.1"/>
    </source>
</evidence>
<keyword evidence="1" id="KW-0472">Membrane</keyword>
<gene>
    <name evidence="2" type="ORF">GJ691_10980</name>
</gene>
<feature type="transmembrane region" description="Helical" evidence="1">
    <location>
        <begin position="39"/>
        <end position="58"/>
    </location>
</feature>
<feature type="transmembrane region" description="Helical" evidence="1">
    <location>
        <begin position="6"/>
        <end position="27"/>
    </location>
</feature>
<dbReference type="InterPro" id="IPR054213">
    <property type="entry name" value="DUF6920"/>
</dbReference>
<feature type="transmembrane region" description="Helical" evidence="1">
    <location>
        <begin position="64"/>
        <end position="84"/>
    </location>
</feature>
<feature type="transmembrane region" description="Helical" evidence="1">
    <location>
        <begin position="91"/>
        <end position="108"/>
    </location>
</feature>
<dbReference type="RefSeq" id="WP_154366819.1">
    <property type="nucleotide sequence ID" value="NZ_WKJH01000008.1"/>
</dbReference>
<evidence type="ECO:0000256" key="1">
    <source>
        <dbReference type="SAM" id="Phobius"/>
    </source>
</evidence>
<sequence length="361" mass="41091">MRSALVIYVGLHGIVHLFGFLKAYGLSEFNSIAQPISKYFGSLWLLAFILFSATLVLLLLHNRFWWLSGLLAVLLSQSLIINYWTDAKFGTLANIIMLLAVLIGYSGYRFTNKIQDERTIILQNSRSVEEQILTQKGIADLPPIIQKWLTSSGIIGKRPISHVHLTQELQLKMKPGQEEWYKGTAEQYFTVDPPAFHWDINTKMNPFLSVVGRDKFENGKGEMMIKLLSLLPVANAENDPKVNQATLQRFLAEIIWFPSAAMSPYIQWETLSEVSAKATMDYKGTIGSGEFYFDSEGNFKKFVAMRYQDAKASEPTEWTVIATKIEKRNGIDIPVECEAAWKLNSGKWTWLKVKIKDITYD</sequence>
<comment type="caution">
    <text evidence="2">The sequence shown here is derived from an EMBL/GenBank/DDBJ whole genome shotgun (WGS) entry which is preliminary data.</text>
</comment>
<reference evidence="2 3" key="1">
    <citation type="submission" date="2019-11" db="EMBL/GenBank/DDBJ databases">
        <title>Maribacter lutea sp. nov., a marine bacterium isolated from intertidal sand.</title>
        <authorList>
            <person name="Liu A."/>
        </authorList>
    </citation>
    <scope>NUCLEOTIDE SEQUENCE [LARGE SCALE GENOMIC DNA]</scope>
    <source>
        <strain evidence="2 3">RZ05</strain>
    </source>
</reference>
<proteinExistence type="predicted"/>
<accession>A0A6I2MR79</accession>